<evidence type="ECO:0000256" key="1">
    <source>
        <dbReference type="SAM" id="MobiDB-lite"/>
    </source>
</evidence>
<proteinExistence type="predicted"/>
<feature type="compositionally biased region" description="Basic and acidic residues" evidence="1">
    <location>
        <begin position="10"/>
        <end position="38"/>
    </location>
</feature>
<gene>
    <name evidence="2" type="ORF">G5I_05403</name>
</gene>
<dbReference type="InParanoid" id="F4WI81"/>
<dbReference type="Proteomes" id="UP000007755">
    <property type="component" value="Unassembled WGS sequence"/>
</dbReference>
<sequence length="121" mass="13986">MSSRNNFVDLTRDDHCHGSHRQRSEEKKQNCRGKREGMTNRPGETCTREDIMKRNPSVGRKLPVTWLRQHAIVSGIIKHIGSICPWKRNTLSPRAIQEPFAINRLTGKNLELGFYYAIGRE</sequence>
<name>F4WI81_ACREC</name>
<reference evidence="2" key="1">
    <citation type="submission" date="2011-02" db="EMBL/GenBank/DDBJ databases">
        <title>The genome of the leaf-cutting ant Acromyrmex echinatior suggests key adaptations to social evolution and fungus farming.</title>
        <authorList>
            <person name="Nygaard S."/>
            <person name="Zhang G."/>
        </authorList>
    </citation>
    <scope>NUCLEOTIDE SEQUENCE</scope>
</reference>
<dbReference type="AlphaFoldDB" id="F4WI81"/>
<protein>
    <submittedName>
        <fullName evidence="2">Uncharacterized protein</fullName>
    </submittedName>
</protein>
<evidence type="ECO:0000313" key="3">
    <source>
        <dbReference type="Proteomes" id="UP000007755"/>
    </source>
</evidence>
<evidence type="ECO:0000313" key="2">
    <source>
        <dbReference type="EMBL" id="EGI66012.1"/>
    </source>
</evidence>
<feature type="region of interest" description="Disordered" evidence="1">
    <location>
        <begin position="1"/>
        <end position="52"/>
    </location>
</feature>
<accession>F4WI81</accession>
<keyword evidence="3" id="KW-1185">Reference proteome</keyword>
<dbReference type="EMBL" id="GL888175">
    <property type="protein sequence ID" value="EGI66012.1"/>
    <property type="molecule type" value="Genomic_DNA"/>
</dbReference>
<organism evidence="3">
    <name type="scientific">Acromyrmex echinatior</name>
    <name type="common">Panamanian leafcutter ant</name>
    <name type="synonym">Acromyrmex octospinosus echinatior</name>
    <dbReference type="NCBI Taxonomy" id="103372"/>
    <lineage>
        <taxon>Eukaryota</taxon>
        <taxon>Metazoa</taxon>
        <taxon>Ecdysozoa</taxon>
        <taxon>Arthropoda</taxon>
        <taxon>Hexapoda</taxon>
        <taxon>Insecta</taxon>
        <taxon>Pterygota</taxon>
        <taxon>Neoptera</taxon>
        <taxon>Endopterygota</taxon>
        <taxon>Hymenoptera</taxon>
        <taxon>Apocrita</taxon>
        <taxon>Aculeata</taxon>
        <taxon>Formicoidea</taxon>
        <taxon>Formicidae</taxon>
        <taxon>Myrmicinae</taxon>
        <taxon>Acromyrmex</taxon>
    </lineage>
</organism>